<organism evidence="1 2">
    <name type="scientific">Catenulispora subtropica</name>
    <dbReference type="NCBI Taxonomy" id="450798"/>
    <lineage>
        <taxon>Bacteria</taxon>
        <taxon>Bacillati</taxon>
        <taxon>Actinomycetota</taxon>
        <taxon>Actinomycetes</taxon>
        <taxon>Catenulisporales</taxon>
        <taxon>Catenulisporaceae</taxon>
        <taxon>Catenulispora</taxon>
    </lineage>
</organism>
<dbReference type="EMBL" id="BAAAQM010000013">
    <property type="protein sequence ID" value="GAA1968099.1"/>
    <property type="molecule type" value="Genomic_DNA"/>
</dbReference>
<reference evidence="1 2" key="1">
    <citation type="journal article" date="2019" name="Int. J. Syst. Evol. Microbiol.">
        <title>The Global Catalogue of Microorganisms (GCM) 10K type strain sequencing project: providing services to taxonomists for standard genome sequencing and annotation.</title>
        <authorList>
            <consortium name="The Broad Institute Genomics Platform"/>
            <consortium name="The Broad Institute Genome Sequencing Center for Infectious Disease"/>
            <person name="Wu L."/>
            <person name="Ma J."/>
        </authorList>
    </citation>
    <scope>NUCLEOTIDE SEQUENCE [LARGE SCALE GENOMIC DNA]</scope>
    <source>
        <strain evidence="1 2">JCM 16013</strain>
    </source>
</reference>
<dbReference type="Gene3D" id="1.10.10.10">
    <property type="entry name" value="Winged helix-like DNA-binding domain superfamily/Winged helix DNA-binding domain"/>
    <property type="match status" value="1"/>
</dbReference>
<dbReference type="RefSeq" id="WP_344657428.1">
    <property type="nucleotide sequence ID" value="NZ_BAAAQM010000013.1"/>
</dbReference>
<dbReference type="InterPro" id="IPR036390">
    <property type="entry name" value="WH_DNA-bd_sf"/>
</dbReference>
<evidence type="ECO:0000313" key="2">
    <source>
        <dbReference type="Proteomes" id="UP001499854"/>
    </source>
</evidence>
<dbReference type="SUPFAM" id="SSF46785">
    <property type="entry name" value="Winged helix' DNA-binding domain"/>
    <property type="match status" value="1"/>
</dbReference>
<dbReference type="Proteomes" id="UP001499854">
    <property type="component" value="Unassembled WGS sequence"/>
</dbReference>
<name>A0ABN2RFH8_9ACTN</name>
<keyword evidence="2" id="KW-1185">Reference proteome</keyword>
<gene>
    <name evidence="1" type="ORF">GCM10009838_28160</name>
</gene>
<comment type="caution">
    <text evidence="1">The sequence shown here is derived from an EMBL/GenBank/DDBJ whole genome shotgun (WGS) entry which is preliminary data.</text>
</comment>
<sequence length="143" mass="15606">MAENSRMTIAVHVLAWMALAQRRGQEALTSDQVAASVNTNPVIIRRSLGDLRRAGLVHVRRGSGAGWSLARAPEQITLLDVYDAVKPPPLFGMHHTEPNLECPVGKGIRPALGRVYGEIEQAVRLELKATSVAEVLRESLRVP</sequence>
<dbReference type="PANTHER" id="PTHR33221">
    <property type="entry name" value="WINGED HELIX-TURN-HELIX TRANSCRIPTIONAL REGULATOR, RRF2 FAMILY"/>
    <property type="match status" value="1"/>
</dbReference>
<dbReference type="PROSITE" id="PS51197">
    <property type="entry name" value="HTH_RRF2_2"/>
    <property type="match status" value="1"/>
</dbReference>
<evidence type="ECO:0000313" key="1">
    <source>
        <dbReference type="EMBL" id="GAA1968099.1"/>
    </source>
</evidence>
<accession>A0ABN2RFH8</accession>
<dbReference type="InterPro" id="IPR000944">
    <property type="entry name" value="Tscrpt_reg_Rrf2"/>
</dbReference>
<protein>
    <submittedName>
        <fullName evidence="1">Rrf2 family transcriptional regulator</fullName>
    </submittedName>
</protein>
<dbReference type="Pfam" id="PF02082">
    <property type="entry name" value="Rrf2"/>
    <property type="match status" value="1"/>
</dbReference>
<dbReference type="InterPro" id="IPR036388">
    <property type="entry name" value="WH-like_DNA-bd_sf"/>
</dbReference>
<proteinExistence type="predicted"/>
<dbReference type="PANTHER" id="PTHR33221:SF15">
    <property type="entry name" value="HTH-TYPE TRANSCRIPTIONAL REGULATOR YWGB-RELATED"/>
    <property type="match status" value="1"/>
</dbReference>